<evidence type="ECO:0000256" key="4">
    <source>
        <dbReference type="ARBA" id="ARBA00022960"/>
    </source>
</evidence>
<name>A0A6N7IWR4_9FIRM</name>
<dbReference type="AlphaFoldDB" id="A0A6N7IWR4"/>
<evidence type="ECO:0000313" key="7">
    <source>
        <dbReference type="EMBL" id="MQN00649.1"/>
    </source>
</evidence>
<dbReference type="HAMAP" id="MF_02207">
    <property type="entry name" value="MreB"/>
    <property type="match status" value="1"/>
</dbReference>
<comment type="caution">
    <text evidence="6">Lacks conserved residue(s) required for the propagation of feature annotation.</text>
</comment>
<keyword evidence="1 6" id="KW-0963">Cytoplasm</keyword>
<dbReference type="InterPro" id="IPR004753">
    <property type="entry name" value="MreB"/>
</dbReference>
<comment type="subcellular location">
    <subcellularLocation>
        <location evidence="6">Cytoplasm</location>
    </subcellularLocation>
    <text evidence="6">Membrane-associated.</text>
</comment>
<dbReference type="InterPro" id="IPR043129">
    <property type="entry name" value="ATPase_NBD"/>
</dbReference>
<comment type="function">
    <text evidence="6">Forms membrane-associated dynamic filaments that are essential for cell shape determination. Acts by regulating cell wall synthesis and cell elongation, and thus cell shape. A feedback loop between cell geometry and MreB localization may maintain elongated cell shape by targeting cell wall growth to regions of negative cell wall curvature.</text>
</comment>
<evidence type="ECO:0000256" key="1">
    <source>
        <dbReference type="ARBA" id="ARBA00022490"/>
    </source>
</evidence>
<comment type="caution">
    <text evidence="7">The sequence shown here is derived from an EMBL/GenBank/DDBJ whole genome shotgun (WGS) entry which is preliminary data.</text>
</comment>
<evidence type="ECO:0000256" key="5">
    <source>
        <dbReference type="ARBA" id="ARBA00023458"/>
    </source>
</evidence>
<dbReference type="InterPro" id="IPR056546">
    <property type="entry name" value="MreB_MamK-like"/>
</dbReference>
<dbReference type="PANTHER" id="PTHR42749:SF1">
    <property type="entry name" value="CELL SHAPE-DETERMINING PROTEIN MREB"/>
    <property type="match status" value="1"/>
</dbReference>
<comment type="similarity">
    <text evidence="5 6">Belongs to the FtsA/MreB family.</text>
</comment>
<proteinExistence type="inferred from homology"/>
<keyword evidence="3 6" id="KW-0067">ATP-binding</keyword>
<dbReference type="NCBIfam" id="NF010539">
    <property type="entry name" value="PRK13927.1"/>
    <property type="match status" value="1"/>
</dbReference>
<dbReference type="EMBL" id="VOGC01000002">
    <property type="protein sequence ID" value="MQN00649.1"/>
    <property type="molecule type" value="Genomic_DNA"/>
</dbReference>
<keyword evidence="4 6" id="KW-0133">Cell shape</keyword>
<sequence length="341" mass="37037">MTNGYGIDMGTGNLKIYSRASDTVTQQKNTIAIVGGNQMYAYGDEAYSMYEKAPDTIDVSFPIVGGVIADFDNMQTMLLEVLSKNVDAKLKGSDIVIAVPTDITEVEKKAFYDMFAKTHIKARSIRLCEKPLADALGLDIDITEPTGVMVVDLGADTTEISVISLGGLVLSELLPYGGNKLDDAIVTYMKRRYNLVIGRKTAKSLKEKIGRAVEAEEGAEAETVTIVGRDVVSGLPIEMDISDEIIYQSIKDDLSNIGASIRMILEKVPPELAKDIVHSGIYITGGSSKIRGLGDLFKSMTNIEMIVAEDGTQTVALGLGKVLSEDRFDRFGYTMKSRIFS</sequence>
<protein>
    <recommendedName>
        <fullName evidence="6">Cell shape-determining protein MreB</fullName>
    </recommendedName>
</protein>
<evidence type="ECO:0000313" key="8">
    <source>
        <dbReference type="Proteomes" id="UP000460257"/>
    </source>
</evidence>
<evidence type="ECO:0000256" key="2">
    <source>
        <dbReference type="ARBA" id="ARBA00022741"/>
    </source>
</evidence>
<dbReference type="PANTHER" id="PTHR42749">
    <property type="entry name" value="CELL SHAPE-DETERMINING PROTEIN MREB"/>
    <property type="match status" value="1"/>
</dbReference>
<reference evidence="7" key="1">
    <citation type="journal article" date="2020" name="Appl. Environ. Microbiol.">
        <title>Medium-Chain Fatty Acid Synthesis by 'Candidatus Weimeria bifida' gen. nov., sp. nov., and 'Candidatus Pseudoramibacter fermentans' sp. nov.</title>
        <authorList>
            <person name="Scarborough M.J."/>
            <person name="Myers K.S."/>
            <person name="Donohue T.J."/>
            <person name="Noguera D.R."/>
        </authorList>
    </citation>
    <scope>NUCLEOTIDE SEQUENCE</scope>
    <source>
        <strain evidence="7">LCO1.1</strain>
    </source>
</reference>
<dbReference type="GO" id="GO:0005737">
    <property type="term" value="C:cytoplasm"/>
    <property type="evidence" value="ECO:0007669"/>
    <property type="project" value="UniProtKB-SubCell"/>
</dbReference>
<keyword evidence="8" id="KW-1185">Reference proteome</keyword>
<evidence type="ECO:0000256" key="3">
    <source>
        <dbReference type="ARBA" id="ARBA00022840"/>
    </source>
</evidence>
<evidence type="ECO:0000256" key="6">
    <source>
        <dbReference type="HAMAP-Rule" id="MF_02207"/>
    </source>
</evidence>
<gene>
    <name evidence="6" type="primary">mreB</name>
    <name evidence="7" type="ORF">FRC54_01430</name>
</gene>
<keyword evidence="2 6" id="KW-0547">Nucleotide-binding</keyword>
<dbReference type="GO" id="GO:0005524">
    <property type="term" value="F:ATP binding"/>
    <property type="evidence" value="ECO:0007669"/>
    <property type="project" value="UniProtKB-KW"/>
</dbReference>
<dbReference type="SUPFAM" id="SSF53067">
    <property type="entry name" value="Actin-like ATPase domain"/>
    <property type="match status" value="2"/>
</dbReference>
<dbReference type="Pfam" id="PF06723">
    <property type="entry name" value="MreB_Mbl"/>
    <property type="match status" value="1"/>
</dbReference>
<dbReference type="GO" id="GO:0000902">
    <property type="term" value="P:cell morphogenesis"/>
    <property type="evidence" value="ECO:0007669"/>
    <property type="project" value="InterPro"/>
</dbReference>
<dbReference type="GO" id="GO:0008360">
    <property type="term" value="P:regulation of cell shape"/>
    <property type="evidence" value="ECO:0007669"/>
    <property type="project" value="UniProtKB-UniRule"/>
</dbReference>
<dbReference type="PRINTS" id="PR01652">
    <property type="entry name" value="SHAPEPROTEIN"/>
</dbReference>
<comment type="subunit">
    <text evidence="6">Forms polymers.</text>
</comment>
<accession>A0A6N7IWR4</accession>
<dbReference type="Proteomes" id="UP000460257">
    <property type="component" value="Unassembled WGS sequence"/>
</dbReference>
<dbReference type="Gene3D" id="3.30.420.40">
    <property type="match status" value="3"/>
</dbReference>
<organism evidence="7 8">
    <name type="scientific">Candidatus Weimeria bifida</name>
    <dbReference type="NCBI Taxonomy" id="2599074"/>
    <lineage>
        <taxon>Bacteria</taxon>
        <taxon>Bacillati</taxon>
        <taxon>Bacillota</taxon>
        <taxon>Clostridia</taxon>
        <taxon>Lachnospirales</taxon>
        <taxon>Lachnospiraceae</taxon>
        <taxon>Candidatus Weimeria</taxon>
    </lineage>
</organism>